<dbReference type="InterPro" id="IPR048399">
    <property type="entry name" value="DUF4438_C"/>
</dbReference>
<evidence type="ECO:0000313" key="4">
    <source>
        <dbReference type="Proteomes" id="UP000199051"/>
    </source>
</evidence>
<protein>
    <recommendedName>
        <fullName evidence="5">DUF4438 domain-containing protein</fullName>
    </recommendedName>
</protein>
<dbReference type="Pfam" id="PF20999">
    <property type="entry name" value="DUF4438_C"/>
    <property type="match status" value="1"/>
</dbReference>
<proteinExistence type="predicted"/>
<name>A0A1H9XFV0_9PSEU</name>
<reference evidence="4" key="1">
    <citation type="submission" date="2016-10" db="EMBL/GenBank/DDBJ databases">
        <authorList>
            <person name="Varghese N."/>
            <person name="Submissions S."/>
        </authorList>
    </citation>
    <scope>NUCLEOTIDE SEQUENCE [LARGE SCALE GENOMIC DNA]</scope>
    <source>
        <strain evidence="4">DSM 44260</strain>
    </source>
</reference>
<evidence type="ECO:0008006" key="5">
    <source>
        <dbReference type="Google" id="ProtNLM"/>
    </source>
</evidence>
<accession>A0A1H9XFV0</accession>
<dbReference type="RefSeq" id="WP_245782721.1">
    <property type="nucleotide sequence ID" value="NZ_FOGI01000015.1"/>
</dbReference>
<organism evidence="3 4">
    <name type="scientific">Actinokineospora terrae</name>
    <dbReference type="NCBI Taxonomy" id="155974"/>
    <lineage>
        <taxon>Bacteria</taxon>
        <taxon>Bacillati</taxon>
        <taxon>Actinomycetota</taxon>
        <taxon>Actinomycetes</taxon>
        <taxon>Pseudonocardiales</taxon>
        <taxon>Pseudonocardiaceae</taxon>
        <taxon>Actinokineospora</taxon>
    </lineage>
</organism>
<gene>
    <name evidence="3" type="ORF">SAMN04487818_11515</name>
</gene>
<dbReference type="Gene3D" id="2.102.30.10">
    <property type="entry name" value="tm1086 (SG structure) domain"/>
    <property type="match status" value="1"/>
</dbReference>
<evidence type="ECO:0000259" key="1">
    <source>
        <dbReference type="Pfam" id="PF14505"/>
    </source>
</evidence>
<dbReference type="Pfam" id="PF14505">
    <property type="entry name" value="DUF4438"/>
    <property type="match status" value="1"/>
</dbReference>
<feature type="domain" description="DUF4438" evidence="2">
    <location>
        <begin position="167"/>
        <end position="264"/>
    </location>
</feature>
<evidence type="ECO:0000259" key="2">
    <source>
        <dbReference type="Pfam" id="PF20999"/>
    </source>
</evidence>
<dbReference type="InterPro" id="IPR044910">
    <property type="entry name" value="TM_1086_SG_dom"/>
</dbReference>
<keyword evidence="4" id="KW-1185">Reference proteome</keyword>
<dbReference type="AlphaFoldDB" id="A0A1H9XFV0"/>
<sequence length="279" mass="28386">MNGGRTPVGGGLVATTLLGVVETPRMAAYPYRVDRDGGSFLPVADAGVVLGLRLGDSVFGFDADHPAPGATLGHPDPAARHALVAFACLGNEAVVRTGAAAGAVGRVLGKRGGEGRVITVFDQDALARLLPDDQIAVRAVGQGAPAADGVTTLNIDPVLLPALTAPLSVRARVPSHLIGNGVGRPAHQWDIDLQLDPGTAPGLRLGDLVCVEDVDVRHNVGRREGWVTVAVVVHGASPLPGHGPGVMPVLCAPADRFDVVVEPEDHVGVTAALLGLADA</sequence>
<evidence type="ECO:0000313" key="3">
    <source>
        <dbReference type="EMBL" id="SES45076.1"/>
    </source>
</evidence>
<dbReference type="EMBL" id="FOGI01000015">
    <property type="protein sequence ID" value="SES45076.1"/>
    <property type="molecule type" value="Genomic_DNA"/>
</dbReference>
<dbReference type="InterPro" id="IPR029433">
    <property type="entry name" value="DUF4438_N"/>
</dbReference>
<dbReference type="InterPro" id="IPR044909">
    <property type="entry name" value="TM_1086_sf"/>
</dbReference>
<dbReference type="STRING" id="155974.SAMN04487818_11515"/>
<feature type="domain" description="DUF4438" evidence="1">
    <location>
        <begin position="31"/>
        <end position="160"/>
    </location>
</feature>
<dbReference type="Proteomes" id="UP000199051">
    <property type="component" value="Unassembled WGS sequence"/>
</dbReference>
<dbReference type="Gene3D" id="2.40.10.170">
    <property type="match status" value="1"/>
</dbReference>
<dbReference type="Gene3D" id="4.10.1180.10">
    <property type="entry name" value="tm1086 domain"/>
    <property type="match status" value="1"/>
</dbReference>